<evidence type="ECO:0000313" key="1">
    <source>
        <dbReference type="EMBL" id="ANZ39115.1"/>
    </source>
</evidence>
<organism evidence="1 2">
    <name type="scientific">Lentzea guizhouensis</name>
    <dbReference type="NCBI Taxonomy" id="1586287"/>
    <lineage>
        <taxon>Bacteria</taxon>
        <taxon>Bacillati</taxon>
        <taxon>Actinomycetota</taxon>
        <taxon>Actinomycetes</taxon>
        <taxon>Pseudonocardiales</taxon>
        <taxon>Pseudonocardiaceae</taxon>
        <taxon>Lentzea</taxon>
    </lineage>
</organism>
<dbReference type="EMBL" id="CP016793">
    <property type="protein sequence ID" value="ANZ39115.1"/>
    <property type="molecule type" value="Genomic_DNA"/>
</dbReference>
<keyword evidence="2" id="KW-1185">Reference proteome</keyword>
<name>A0A1B2HN43_9PSEU</name>
<reference evidence="1 2" key="1">
    <citation type="submission" date="2016-07" db="EMBL/GenBank/DDBJ databases">
        <title>Complete genome sequence of the Lentzea guizhouensis DHS C013.</title>
        <authorList>
            <person name="Cao C."/>
        </authorList>
    </citation>
    <scope>NUCLEOTIDE SEQUENCE [LARGE SCALE GENOMIC DNA]</scope>
    <source>
        <strain evidence="1 2">DHS C013</strain>
    </source>
</reference>
<dbReference type="Proteomes" id="UP000093053">
    <property type="component" value="Chromosome"/>
</dbReference>
<protein>
    <submittedName>
        <fullName evidence="1">Uncharacterized protein</fullName>
    </submittedName>
</protein>
<dbReference type="AlphaFoldDB" id="A0A1B2HN43"/>
<gene>
    <name evidence="1" type="ORF">BBK82_26605</name>
</gene>
<sequence length="138" mass="14727">MKGGRGLLTLEDAASLIQGTTPEVGEGGISQRFLRSFQERTSATFTFDAALRLNRAAELLHFDSSDDESLDVPESTGRMSDSELAVLLPYLLSDPGSIAKRALWTHIGSMMSLERLEAMATSLEGVNVGPLVVANAAT</sequence>
<evidence type="ECO:0000313" key="2">
    <source>
        <dbReference type="Proteomes" id="UP000093053"/>
    </source>
</evidence>
<accession>A0A1B2HN43</accession>
<proteinExistence type="predicted"/>
<dbReference type="KEGG" id="led:BBK82_26605"/>